<dbReference type="OrthoDB" id="8530258at2"/>
<dbReference type="STRING" id="492660.SAMN05192566_2685"/>
<dbReference type="Gene3D" id="1.20.120.1530">
    <property type="match status" value="3"/>
</dbReference>
<gene>
    <name evidence="9" type="ORF">SAMN05192566_2685</name>
</gene>
<dbReference type="CDD" id="cd17528">
    <property type="entry name" value="HAMP_III"/>
    <property type="match status" value="1"/>
</dbReference>
<feature type="region of interest" description="Disordered" evidence="6">
    <location>
        <begin position="592"/>
        <end position="665"/>
    </location>
</feature>
<feature type="coiled-coil region" evidence="5">
    <location>
        <begin position="551"/>
        <end position="582"/>
    </location>
</feature>
<dbReference type="AlphaFoldDB" id="A0A1G9FAZ1"/>
<evidence type="ECO:0000256" key="3">
    <source>
        <dbReference type="ARBA" id="ARBA00029447"/>
    </source>
</evidence>
<dbReference type="GO" id="GO:0004888">
    <property type="term" value="F:transmembrane signaling receptor activity"/>
    <property type="evidence" value="ECO:0007669"/>
    <property type="project" value="InterPro"/>
</dbReference>
<dbReference type="PROSITE" id="PS50111">
    <property type="entry name" value="CHEMOTAXIS_TRANSDUC_2"/>
    <property type="match status" value="1"/>
</dbReference>
<dbReference type="InterPro" id="IPR004090">
    <property type="entry name" value="Chemotax_Me-accpt_rcpt"/>
</dbReference>
<dbReference type="GO" id="GO:0007165">
    <property type="term" value="P:signal transduction"/>
    <property type="evidence" value="ECO:0007669"/>
    <property type="project" value="UniProtKB-KW"/>
</dbReference>
<dbReference type="SMART" id="SM00304">
    <property type="entry name" value="HAMP"/>
    <property type="match status" value="4"/>
</dbReference>
<dbReference type="SUPFAM" id="SSF58104">
    <property type="entry name" value="Methyl-accepting chemotaxis protein (MCP) signaling domain"/>
    <property type="match status" value="1"/>
</dbReference>
<keyword evidence="5" id="KW-0175">Coiled coil</keyword>
<comment type="similarity">
    <text evidence="3">Belongs to the methyl-accepting chemotaxis (MCP) protein family.</text>
</comment>
<dbReference type="RefSeq" id="WP_091473179.1">
    <property type="nucleotide sequence ID" value="NZ_FNFX01000006.1"/>
</dbReference>
<dbReference type="CDD" id="cd17527">
    <property type="entry name" value="HAMP_II"/>
    <property type="match status" value="1"/>
</dbReference>
<evidence type="ECO:0000313" key="9">
    <source>
        <dbReference type="EMBL" id="SDK85592.1"/>
    </source>
</evidence>
<dbReference type="InterPro" id="IPR003660">
    <property type="entry name" value="HAMP_dom"/>
</dbReference>
<feature type="domain" description="HAMP" evidence="8">
    <location>
        <begin position="241"/>
        <end position="293"/>
    </location>
</feature>
<dbReference type="InterPro" id="IPR041395">
    <property type="entry name" value="McpB_HAMP_3rd"/>
</dbReference>
<dbReference type="Gene3D" id="1.10.287.950">
    <property type="entry name" value="Methyl-accepting chemotaxis protein"/>
    <property type="match status" value="1"/>
</dbReference>
<keyword evidence="10" id="KW-1185">Reference proteome</keyword>
<dbReference type="InterPro" id="IPR004089">
    <property type="entry name" value="MCPsignal_dom"/>
</dbReference>
<keyword evidence="2" id="KW-0488">Methylation</keyword>
<keyword evidence="4" id="KW-0807">Transducer</keyword>
<feature type="non-terminal residue" evidence="9">
    <location>
        <position position="1"/>
    </location>
</feature>
<dbReference type="EMBL" id="FNFX01000006">
    <property type="protein sequence ID" value="SDK85592.1"/>
    <property type="molecule type" value="Genomic_DNA"/>
</dbReference>
<evidence type="ECO:0000256" key="1">
    <source>
        <dbReference type="ARBA" id="ARBA00004370"/>
    </source>
</evidence>
<evidence type="ECO:0000313" key="10">
    <source>
        <dbReference type="Proteomes" id="UP000198629"/>
    </source>
</evidence>
<dbReference type="Proteomes" id="UP000198629">
    <property type="component" value="Unassembled WGS sequence"/>
</dbReference>
<feature type="domain" description="Methyl-accepting transducer" evidence="7">
    <location>
        <begin position="344"/>
        <end position="573"/>
    </location>
</feature>
<evidence type="ECO:0000259" key="7">
    <source>
        <dbReference type="PROSITE" id="PS50111"/>
    </source>
</evidence>
<accession>A0A1G9FAZ1</accession>
<dbReference type="SMART" id="SM00283">
    <property type="entry name" value="MA"/>
    <property type="match status" value="1"/>
</dbReference>
<proteinExistence type="inferred from homology"/>
<dbReference type="Pfam" id="PF18575">
    <property type="entry name" value="HAMP_N3"/>
    <property type="match status" value="1"/>
</dbReference>
<dbReference type="PROSITE" id="PS50885">
    <property type="entry name" value="HAMP"/>
    <property type="match status" value="2"/>
</dbReference>
<dbReference type="CDD" id="cd11386">
    <property type="entry name" value="MCP_signal"/>
    <property type="match status" value="1"/>
</dbReference>
<evidence type="ECO:0000259" key="8">
    <source>
        <dbReference type="PROSITE" id="PS50885"/>
    </source>
</evidence>
<dbReference type="FunFam" id="1.10.287.950:FF:000001">
    <property type="entry name" value="Methyl-accepting chemotaxis sensory transducer"/>
    <property type="match status" value="1"/>
</dbReference>
<dbReference type="InterPro" id="IPR051310">
    <property type="entry name" value="MCP_chemotaxis"/>
</dbReference>
<dbReference type="PANTHER" id="PTHR43531:SF14">
    <property type="entry name" value="METHYL-ACCEPTING CHEMOTAXIS PROTEIN I-RELATED"/>
    <property type="match status" value="1"/>
</dbReference>
<dbReference type="GO" id="GO:0005886">
    <property type="term" value="C:plasma membrane"/>
    <property type="evidence" value="ECO:0007669"/>
    <property type="project" value="TreeGrafter"/>
</dbReference>
<reference evidence="10" key="1">
    <citation type="submission" date="2016-10" db="EMBL/GenBank/DDBJ databases">
        <authorList>
            <person name="Varghese N."/>
            <person name="Submissions S."/>
        </authorList>
    </citation>
    <scope>NUCLEOTIDE SEQUENCE [LARGE SCALE GENOMIC DNA]</scope>
    <source>
        <strain evidence="10">CBMB127</strain>
    </source>
</reference>
<dbReference type="Pfam" id="PF18947">
    <property type="entry name" value="HAMP_2"/>
    <property type="match status" value="3"/>
</dbReference>
<organism evidence="9 10">
    <name type="scientific">Methylophilus rhizosphaerae</name>
    <dbReference type="NCBI Taxonomy" id="492660"/>
    <lineage>
        <taxon>Bacteria</taxon>
        <taxon>Pseudomonadati</taxon>
        <taxon>Pseudomonadota</taxon>
        <taxon>Betaproteobacteria</taxon>
        <taxon>Nitrosomonadales</taxon>
        <taxon>Methylophilaceae</taxon>
        <taxon>Methylophilus</taxon>
    </lineage>
</organism>
<evidence type="ECO:0000256" key="6">
    <source>
        <dbReference type="SAM" id="MobiDB-lite"/>
    </source>
</evidence>
<evidence type="ECO:0000256" key="2">
    <source>
        <dbReference type="ARBA" id="ARBA00022481"/>
    </source>
</evidence>
<feature type="coiled-coil region" evidence="5">
    <location>
        <begin position="363"/>
        <end position="400"/>
    </location>
</feature>
<dbReference type="PANTHER" id="PTHR43531">
    <property type="entry name" value="PROTEIN ICFG"/>
    <property type="match status" value="1"/>
</dbReference>
<dbReference type="Pfam" id="PF00015">
    <property type="entry name" value="MCPsignal"/>
    <property type="match status" value="1"/>
</dbReference>
<feature type="domain" description="HAMP" evidence="8">
    <location>
        <begin position="150"/>
        <end position="202"/>
    </location>
</feature>
<evidence type="ECO:0000256" key="5">
    <source>
        <dbReference type="SAM" id="Coils"/>
    </source>
</evidence>
<dbReference type="GO" id="GO:0006935">
    <property type="term" value="P:chemotaxis"/>
    <property type="evidence" value="ECO:0007669"/>
    <property type="project" value="InterPro"/>
</dbReference>
<protein>
    <submittedName>
        <fullName evidence="9">Methyl-accepting chemotaxis protein</fullName>
    </submittedName>
</protein>
<comment type="subcellular location">
    <subcellularLocation>
        <location evidence="1">Membrane</location>
    </subcellularLocation>
</comment>
<sequence length="665" mass="70423">DKSSVAYSIRVLQRTLDGLVQSLGYVSQQHDEGDIDCTVDESRFKGGYAEMAAGINKMVAGHIAMNKEAIEVVKAFGEGNLDAPLKQFPGKKAFVNEAIEQVRSNIKRLVSDTDELVQAAVEGHLSTRADASKHQGDFNKIVQGVNNTLDAVINPLNVAAKYVADISQGHIPAKITDEYNGEFNTIKDNLNQCIDAVNALIADANMLSQAAVDGQLSTRADASKHQGDFRKIVEGVNNTLDSVINPLNVAANYVDRISKGDIPEHISEHYNGDFNEIKNNLNTCIDAVNMLVADADLLAEAAKDGRITVRAEADKHQGDFRTIIEGVNNTLDMVVEPIIAVTEAVETITTAANEISSGNADLSARTEQQASSLEETAASMEELASTVKQNAENAKQANQLALTASDVAVKGGAVVNEVVATMSAINDSAKKIEDIISVIDGIAFQTNILALNAAVEAARAGEQGRGFAVVAGEVRNLAQRSASAAKEIKELISDSVSKTTEGTRLVENAGSTMEDVVSSVQRVADIISEISAASAEQTTGIDQVNQAVTSMDETTQQNAALVEEAAAAAESLVDQANQLADAISQFKLEDRGLGSKPASMYPSTARPAPVKVAAHSSGHRPEPAYASSARPGESSLGRPATTSPPPMKTGIARRTGTDDEDWEEF</sequence>
<name>A0A1G9FAZ1_9PROT</name>
<evidence type="ECO:0000256" key="4">
    <source>
        <dbReference type="PROSITE-ProRule" id="PRU00284"/>
    </source>
</evidence>
<dbReference type="PRINTS" id="PR00260">
    <property type="entry name" value="CHEMTRNSDUCR"/>
</dbReference>